<keyword evidence="1" id="KW-0472">Membrane</keyword>
<accession>A0A5B8K3D9</accession>
<dbReference type="EMBL" id="CP041663">
    <property type="protein sequence ID" value="QDY88268.1"/>
    <property type="molecule type" value="Genomic_DNA"/>
</dbReference>
<name>A0A5B8K3D9_9MOLU</name>
<protein>
    <submittedName>
        <fullName evidence="2">MFS transporter</fullName>
    </submittedName>
</protein>
<gene>
    <name evidence="2" type="ORF">FOY43_01135</name>
</gene>
<proteinExistence type="predicted"/>
<keyword evidence="1" id="KW-0812">Transmembrane</keyword>
<evidence type="ECO:0000313" key="3">
    <source>
        <dbReference type="Proteomes" id="UP000317512"/>
    </source>
</evidence>
<dbReference type="AlphaFoldDB" id="A0A5B8K3D9"/>
<reference evidence="3" key="1">
    <citation type="submission" date="2019-07" db="EMBL/GenBank/DDBJ databases">
        <title>Complete genome sequences of three Mycoplasma sp. 1220 strains.</title>
        <authorList>
            <person name="Grozner D."/>
            <person name="Forro B."/>
            <person name="Kovacs A.B."/>
            <person name="Marton S."/>
            <person name="Banyai K."/>
            <person name="Kreizinger Z."/>
            <person name="Sulyok K.M."/>
            <person name="Gyuranecz M."/>
        </authorList>
    </citation>
    <scope>NUCLEOTIDE SEQUENCE [LARGE SCALE GENOMIC DNA]</scope>
    <source>
        <strain evidence="3">MYCAV93</strain>
    </source>
</reference>
<evidence type="ECO:0000313" key="2">
    <source>
        <dbReference type="EMBL" id="QDY88268.1"/>
    </source>
</evidence>
<dbReference type="Proteomes" id="UP000317512">
    <property type="component" value="Chromosome"/>
</dbReference>
<feature type="transmembrane region" description="Helical" evidence="1">
    <location>
        <begin position="290"/>
        <end position="313"/>
    </location>
</feature>
<dbReference type="RefSeq" id="WP_146308738.1">
    <property type="nucleotide sequence ID" value="NZ_CP041663.1"/>
</dbReference>
<keyword evidence="1" id="KW-1133">Transmembrane helix</keyword>
<dbReference type="OrthoDB" id="10005524at2"/>
<evidence type="ECO:0000256" key="1">
    <source>
        <dbReference type="SAM" id="Phobius"/>
    </source>
</evidence>
<sequence length="422" mass="51237">MKNNANSFKFKKEDGLETPVTGNSYLRYYEIKENTTEWRTDKNQQFFNNEYKEIEQYDIFEEDINELNNIWTPKRKNGSFIDVFKFTSTQFSLKDKNIMSTAEIFEMNCTYMELTSATDEQKEYWSSIKKLKDDFFSEENFKIYATIYFYLMNSRGLIPISSQQKSSDDTFHNIQNNFYWYLQSSKTLDYSNEVSPILDDNELLLNLKTKYVEVYERKNNKNIISDLYEYSKYKLALQLIELISNKNKSYPEKPKNSISLSTYNNILFDKVYKERESIVKQLKSMRFFKFFIWCINILLVTSFGCLLYQIIYLCVMNSLYGYHKVYLVTSLILLFCFIGTIIMSLFLYSHFLAKRYYIKNEFNKDKNNKFYRLKYRNTIIDKYINFIFKNIPFVLRFFINRQLKYWYRIQKPKEIKNDSFIW</sequence>
<organism evidence="2 3">
    <name type="scientific">Mycoplasma anserisalpingitidis</name>
    <dbReference type="NCBI Taxonomy" id="519450"/>
    <lineage>
        <taxon>Bacteria</taxon>
        <taxon>Bacillati</taxon>
        <taxon>Mycoplasmatota</taxon>
        <taxon>Mollicutes</taxon>
        <taxon>Mycoplasmataceae</taxon>
        <taxon>Mycoplasma</taxon>
    </lineage>
</organism>
<feature type="transmembrane region" description="Helical" evidence="1">
    <location>
        <begin position="325"/>
        <end position="348"/>
    </location>
</feature>